<evidence type="ECO:0000313" key="1">
    <source>
        <dbReference type="EMBL" id="KAI3768556.1"/>
    </source>
</evidence>
<reference evidence="1 2" key="2">
    <citation type="journal article" date="2022" name="Mol. Ecol. Resour.">
        <title>The genomes of chicory, endive, great burdock and yacon provide insights into Asteraceae paleo-polyploidization history and plant inulin production.</title>
        <authorList>
            <person name="Fan W."/>
            <person name="Wang S."/>
            <person name="Wang H."/>
            <person name="Wang A."/>
            <person name="Jiang F."/>
            <person name="Liu H."/>
            <person name="Zhao H."/>
            <person name="Xu D."/>
            <person name="Zhang Y."/>
        </authorList>
    </citation>
    <scope>NUCLEOTIDE SEQUENCE [LARGE SCALE GENOMIC DNA]</scope>
    <source>
        <strain evidence="2">cv. Punajuju</strain>
        <tissue evidence="1">Leaves</tissue>
    </source>
</reference>
<comment type="caution">
    <text evidence="1">The sequence shown here is derived from an EMBL/GenBank/DDBJ whole genome shotgun (WGS) entry which is preliminary data.</text>
</comment>
<protein>
    <submittedName>
        <fullName evidence="1">Uncharacterized protein</fullName>
    </submittedName>
</protein>
<evidence type="ECO:0000313" key="2">
    <source>
        <dbReference type="Proteomes" id="UP001055811"/>
    </source>
</evidence>
<name>A0ACB9FCI9_CICIN</name>
<sequence length="264" mass="30793">MAALPVLRLCNYHQSFSKTTHQKIAATNFSFAGDLKRKVLKQNWRKSKHELSSDSRLRWRFKCRLSNASTYSSRIATDIYLYETPDASFDQYLEDKPRVFKAIFPDKRRSQQLNDEEWRVHMLPIQFLFLTCNPVIDMRLRCKTNGYEYPTGVPPQVTKVLDLDIIRWELHGLEDIVKPSEFSLGVKGALYPYRQGNLSRLKGQLTMSITFELPPVLSLIPEDVRKDVAESVLKRLVENMKDKVNGSLLADYSKFKKERMRKLV</sequence>
<organism evidence="1 2">
    <name type="scientific">Cichorium intybus</name>
    <name type="common">Chicory</name>
    <dbReference type="NCBI Taxonomy" id="13427"/>
    <lineage>
        <taxon>Eukaryota</taxon>
        <taxon>Viridiplantae</taxon>
        <taxon>Streptophyta</taxon>
        <taxon>Embryophyta</taxon>
        <taxon>Tracheophyta</taxon>
        <taxon>Spermatophyta</taxon>
        <taxon>Magnoliopsida</taxon>
        <taxon>eudicotyledons</taxon>
        <taxon>Gunneridae</taxon>
        <taxon>Pentapetalae</taxon>
        <taxon>asterids</taxon>
        <taxon>campanulids</taxon>
        <taxon>Asterales</taxon>
        <taxon>Asteraceae</taxon>
        <taxon>Cichorioideae</taxon>
        <taxon>Cichorieae</taxon>
        <taxon>Cichoriinae</taxon>
        <taxon>Cichorium</taxon>
    </lineage>
</organism>
<reference evidence="2" key="1">
    <citation type="journal article" date="2022" name="Mol. Ecol. Resour.">
        <title>The genomes of chicory, endive, great burdock and yacon provide insights into Asteraceae palaeo-polyploidization history and plant inulin production.</title>
        <authorList>
            <person name="Fan W."/>
            <person name="Wang S."/>
            <person name="Wang H."/>
            <person name="Wang A."/>
            <person name="Jiang F."/>
            <person name="Liu H."/>
            <person name="Zhao H."/>
            <person name="Xu D."/>
            <person name="Zhang Y."/>
        </authorList>
    </citation>
    <scope>NUCLEOTIDE SEQUENCE [LARGE SCALE GENOMIC DNA]</scope>
    <source>
        <strain evidence="2">cv. Punajuju</strain>
    </source>
</reference>
<keyword evidence="2" id="KW-1185">Reference proteome</keyword>
<dbReference type="EMBL" id="CM042011">
    <property type="protein sequence ID" value="KAI3768556.1"/>
    <property type="molecule type" value="Genomic_DNA"/>
</dbReference>
<proteinExistence type="predicted"/>
<gene>
    <name evidence="1" type="ORF">L2E82_19341</name>
</gene>
<dbReference type="Proteomes" id="UP001055811">
    <property type="component" value="Linkage Group LG03"/>
</dbReference>
<accession>A0ACB9FCI9</accession>